<evidence type="ECO:0000313" key="2">
    <source>
        <dbReference type="EMBL" id="KAF4449958.1"/>
    </source>
</evidence>
<proteinExistence type="predicted"/>
<reference evidence="2" key="1">
    <citation type="submission" date="2020-01" db="EMBL/GenBank/DDBJ databases">
        <title>Identification and distribution of gene clusters putatively required for synthesis of sphingolipid metabolism inhibitors in phylogenetically diverse species of the filamentous fungus Fusarium.</title>
        <authorList>
            <person name="Kim H.-S."/>
            <person name="Busman M."/>
            <person name="Brown D.W."/>
            <person name="Divon H."/>
            <person name="Uhlig S."/>
            <person name="Proctor R.H."/>
        </authorList>
    </citation>
    <scope>NUCLEOTIDE SEQUENCE</scope>
    <source>
        <strain evidence="2">NRRL 53441</strain>
    </source>
</reference>
<sequence length="148" mass="16968">MPWIRGENTKLRARQLQRLHELHQTDPQGDLVDTITLEDIELAEQLQPDFRDVEDDPPFEKEWIKNPKSLPQVLRQFRKNAQDLIDNPDSQAPDLSRLATPSAVDELSAGEESTTVEEPDEADEHEDYKHEDETTAAKDQAKGNPLEF</sequence>
<keyword evidence="3" id="KW-1185">Reference proteome</keyword>
<comment type="caution">
    <text evidence="2">The sequence shown here is derived from an EMBL/GenBank/DDBJ whole genome shotgun (WGS) entry which is preliminary data.</text>
</comment>
<feature type="compositionally biased region" description="Basic and acidic residues" evidence="1">
    <location>
        <begin position="126"/>
        <end position="141"/>
    </location>
</feature>
<protein>
    <submittedName>
        <fullName evidence="2">Uncharacterized protein</fullName>
    </submittedName>
</protein>
<dbReference type="EMBL" id="JAADJG010000264">
    <property type="protein sequence ID" value="KAF4449958.1"/>
    <property type="molecule type" value="Genomic_DNA"/>
</dbReference>
<organism evidence="2 3">
    <name type="scientific">Fusarium austroafricanum</name>
    <dbReference type="NCBI Taxonomy" id="2364996"/>
    <lineage>
        <taxon>Eukaryota</taxon>
        <taxon>Fungi</taxon>
        <taxon>Dikarya</taxon>
        <taxon>Ascomycota</taxon>
        <taxon>Pezizomycotina</taxon>
        <taxon>Sordariomycetes</taxon>
        <taxon>Hypocreomycetidae</taxon>
        <taxon>Hypocreales</taxon>
        <taxon>Nectriaceae</taxon>
        <taxon>Fusarium</taxon>
        <taxon>Fusarium concolor species complex</taxon>
    </lineage>
</organism>
<evidence type="ECO:0000256" key="1">
    <source>
        <dbReference type="SAM" id="MobiDB-lite"/>
    </source>
</evidence>
<gene>
    <name evidence="2" type="ORF">F53441_6877</name>
</gene>
<accession>A0A8H4NY74</accession>
<dbReference type="AlphaFoldDB" id="A0A8H4NY74"/>
<feature type="compositionally biased region" description="Acidic residues" evidence="1">
    <location>
        <begin position="114"/>
        <end position="125"/>
    </location>
</feature>
<dbReference type="Proteomes" id="UP000605986">
    <property type="component" value="Unassembled WGS sequence"/>
</dbReference>
<feature type="region of interest" description="Disordered" evidence="1">
    <location>
        <begin position="79"/>
        <end position="148"/>
    </location>
</feature>
<name>A0A8H4NY74_9HYPO</name>
<dbReference type="OrthoDB" id="4989231at2759"/>
<evidence type="ECO:0000313" key="3">
    <source>
        <dbReference type="Proteomes" id="UP000605986"/>
    </source>
</evidence>